<keyword evidence="2" id="KW-1185">Reference proteome</keyword>
<reference evidence="2" key="1">
    <citation type="journal article" date="2015" name="PLoS Genet.">
        <title>The dynamic genome and transcriptome of the human fungal pathogen Blastomyces and close relative Emmonsia.</title>
        <authorList>
            <person name="Munoz J.F."/>
            <person name="Gauthier G.M."/>
            <person name="Desjardins C.A."/>
            <person name="Gallo J.E."/>
            <person name="Holder J."/>
            <person name="Sullivan T.D."/>
            <person name="Marty A.J."/>
            <person name="Carmen J.C."/>
            <person name="Chen Z."/>
            <person name="Ding L."/>
            <person name="Gujja S."/>
            <person name="Magrini V."/>
            <person name="Misas E."/>
            <person name="Mitreva M."/>
            <person name="Priest M."/>
            <person name="Saif S."/>
            <person name="Whiston E.A."/>
            <person name="Young S."/>
            <person name="Zeng Q."/>
            <person name="Goldman W.E."/>
            <person name="Mardis E.R."/>
            <person name="Taylor J.W."/>
            <person name="McEwen J.G."/>
            <person name="Clay O.K."/>
            <person name="Klein B.S."/>
            <person name="Cuomo C.A."/>
        </authorList>
    </citation>
    <scope>NUCLEOTIDE SEQUENCE [LARGE SCALE GENOMIC DNA]</scope>
    <source>
        <strain evidence="2">ER-3 / ATCC MYA-2586</strain>
    </source>
</reference>
<dbReference type="RefSeq" id="XP_045277985.1">
    <property type="nucleotide sequence ID" value="XM_045422318.1"/>
</dbReference>
<accession>A0ABP2F3J6</accession>
<dbReference type="EMBL" id="EQ999979">
    <property type="protein sequence ID" value="EEQ91448.2"/>
    <property type="molecule type" value="Genomic_DNA"/>
</dbReference>
<gene>
    <name evidence="1" type="ORF">BDCG_06568</name>
</gene>
<dbReference type="GeneID" id="69028431"/>
<sequence>MNLPLESTFVFDVPISSRFLLICQRGQLRRQNCQLSKRLPPVIHNGENRIRFPPQGNQPFEVLAIDFITSLPVSDGHDTDTILTVTHKSSKLVLLIARQEERDGSC</sequence>
<protein>
    <submittedName>
        <fullName evidence="1">Uncharacterized protein</fullName>
    </submittedName>
</protein>
<name>A0ABP2F3J6_AJEDR</name>
<evidence type="ECO:0000313" key="1">
    <source>
        <dbReference type="EMBL" id="EEQ91448.2"/>
    </source>
</evidence>
<evidence type="ECO:0000313" key="2">
    <source>
        <dbReference type="Proteomes" id="UP000002039"/>
    </source>
</evidence>
<proteinExistence type="predicted"/>
<dbReference type="Proteomes" id="UP000002039">
    <property type="component" value="Unassembled WGS sequence"/>
</dbReference>
<organism evidence="1 2">
    <name type="scientific">Ajellomyces dermatitidis (strain ER-3 / ATCC MYA-2586)</name>
    <name type="common">Blastomyces dermatitidis</name>
    <dbReference type="NCBI Taxonomy" id="559297"/>
    <lineage>
        <taxon>Eukaryota</taxon>
        <taxon>Fungi</taxon>
        <taxon>Dikarya</taxon>
        <taxon>Ascomycota</taxon>
        <taxon>Pezizomycotina</taxon>
        <taxon>Eurotiomycetes</taxon>
        <taxon>Eurotiomycetidae</taxon>
        <taxon>Onygenales</taxon>
        <taxon>Ajellomycetaceae</taxon>
        <taxon>Blastomyces</taxon>
    </lineage>
</organism>